<evidence type="ECO:0000313" key="2">
    <source>
        <dbReference type="Proteomes" id="UP000635606"/>
    </source>
</evidence>
<dbReference type="RefSeq" id="WP_203930922.1">
    <property type="nucleotide sequence ID" value="NZ_BOPH01000084.1"/>
</dbReference>
<dbReference type="AlphaFoldDB" id="A0A8J4ED11"/>
<proteinExistence type="predicted"/>
<protein>
    <submittedName>
        <fullName evidence="1">Uncharacterized protein</fullName>
    </submittedName>
</protein>
<keyword evidence="2" id="KW-1185">Reference proteome</keyword>
<gene>
    <name evidence="1" type="ORF">Voc01_059520</name>
</gene>
<evidence type="ECO:0000313" key="1">
    <source>
        <dbReference type="EMBL" id="GIJ71035.1"/>
    </source>
</evidence>
<dbReference type="EMBL" id="BOPH01000084">
    <property type="protein sequence ID" value="GIJ71035.1"/>
    <property type="molecule type" value="Genomic_DNA"/>
</dbReference>
<accession>A0A8J4ED11</accession>
<reference evidence="1" key="1">
    <citation type="submission" date="2021-01" db="EMBL/GenBank/DDBJ databases">
        <title>Whole genome shotgun sequence of Virgisporangium ochraceum NBRC 16418.</title>
        <authorList>
            <person name="Komaki H."/>
            <person name="Tamura T."/>
        </authorList>
    </citation>
    <scope>NUCLEOTIDE SEQUENCE</scope>
    <source>
        <strain evidence="1">NBRC 16418</strain>
    </source>
</reference>
<sequence length="191" mass="21041">MGIWKDAFVAPRQATAPDAEALGRLVLDLARSRIVRTPWTLVAGRVDVNETLLWSDGAVWQAVAGDPLTDARVLAKGDEVLDVLPALARAPVGDEDVAVIFASLDFDNPRILEHYWYEDARTVLVCYGLSRPQARWLVMNQLMDEPGGPTQQAGVCIVHTFKFGEHDPCPAIDEVARRHFGPDLVHGLTLH</sequence>
<dbReference type="Proteomes" id="UP000635606">
    <property type="component" value="Unassembled WGS sequence"/>
</dbReference>
<name>A0A8J4ED11_9ACTN</name>
<organism evidence="1 2">
    <name type="scientific">Virgisporangium ochraceum</name>
    <dbReference type="NCBI Taxonomy" id="65505"/>
    <lineage>
        <taxon>Bacteria</taxon>
        <taxon>Bacillati</taxon>
        <taxon>Actinomycetota</taxon>
        <taxon>Actinomycetes</taxon>
        <taxon>Micromonosporales</taxon>
        <taxon>Micromonosporaceae</taxon>
        <taxon>Virgisporangium</taxon>
    </lineage>
</organism>
<comment type="caution">
    <text evidence="1">The sequence shown here is derived from an EMBL/GenBank/DDBJ whole genome shotgun (WGS) entry which is preliminary data.</text>
</comment>